<feature type="binding site" evidence="13 14">
    <location>
        <begin position="22"/>
        <end position="24"/>
    </location>
    <ligand>
        <name>substrate</name>
    </ligand>
</feature>
<dbReference type="EC" id="2.7.2.3" evidence="5 13"/>
<evidence type="ECO:0000256" key="8">
    <source>
        <dbReference type="ARBA" id="ARBA00022679"/>
    </source>
</evidence>
<keyword evidence="10 13" id="KW-0418">Kinase</keyword>
<dbReference type="InterPro" id="IPR036043">
    <property type="entry name" value="Phosphoglycerate_kinase_sf"/>
</dbReference>
<keyword evidence="8 13" id="KW-0808">Transferase</keyword>
<dbReference type="Gene3D" id="3.40.50.1260">
    <property type="entry name" value="Phosphoglycerate kinase, N-terminal domain"/>
    <property type="match status" value="2"/>
</dbReference>
<dbReference type="RefSeq" id="WP_027287219.1">
    <property type="nucleotide sequence ID" value="NZ_NRRE01000020.1"/>
</dbReference>
<dbReference type="GO" id="GO:0043531">
    <property type="term" value="F:ADP binding"/>
    <property type="evidence" value="ECO:0007669"/>
    <property type="project" value="TreeGrafter"/>
</dbReference>
<dbReference type="GO" id="GO:0004618">
    <property type="term" value="F:phosphoglycerate kinase activity"/>
    <property type="evidence" value="ECO:0007669"/>
    <property type="project" value="UniProtKB-UniRule"/>
</dbReference>
<feature type="binding site" evidence="13 15">
    <location>
        <begin position="355"/>
        <end position="358"/>
    </location>
    <ligand>
        <name>ATP</name>
        <dbReference type="ChEBI" id="CHEBI:30616"/>
    </ligand>
</feature>
<comment type="subcellular location">
    <subcellularLocation>
        <location evidence="13">Cytoplasm</location>
    </subcellularLocation>
</comment>
<accession>A0A934UZH3</accession>
<evidence type="ECO:0000256" key="13">
    <source>
        <dbReference type="HAMAP-Rule" id="MF_00145"/>
    </source>
</evidence>
<dbReference type="FunFam" id="3.40.50.1260:FF:000031">
    <property type="entry name" value="Phosphoglycerate kinase 1"/>
    <property type="match status" value="1"/>
</dbReference>
<feature type="binding site" evidence="14">
    <location>
        <position position="37"/>
    </location>
    <ligand>
        <name>(2R)-3-phosphoglycerate</name>
        <dbReference type="ChEBI" id="CHEBI:58272"/>
    </ligand>
</feature>
<dbReference type="PANTHER" id="PTHR11406:SF23">
    <property type="entry name" value="PHOSPHOGLYCERATE KINASE 1, CHLOROPLASTIC-RELATED"/>
    <property type="match status" value="1"/>
</dbReference>
<evidence type="ECO:0000256" key="6">
    <source>
        <dbReference type="ARBA" id="ARBA00016471"/>
    </source>
</evidence>
<dbReference type="Pfam" id="PF00162">
    <property type="entry name" value="PGK"/>
    <property type="match status" value="1"/>
</dbReference>
<keyword evidence="11 13" id="KW-0067">ATP-binding</keyword>
<evidence type="ECO:0000256" key="9">
    <source>
        <dbReference type="ARBA" id="ARBA00022741"/>
    </source>
</evidence>
<dbReference type="GO" id="GO:0006096">
    <property type="term" value="P:glycolytic process"/>
    <property type="evidence" value="ECO:0007669"/>
    <property type="project" value="UniProtKB-UniRule"/>
</dbReference>
<comment type="pathway">
    <text evidence="2 13">Carbohydrate degradation; glycolysis; pyruvate from D-glyceraldehyde 3-phosphate: step 2/5.</text>
</comment>
<evidence type="ECO:0000256" key="7">
    <source>
        <dbReference type="ARBA" id="ARBA00022490"/>
    </source>
</evidence>
<sequence>MAQFQSLDTLDVAGKTVLVRVDFNVPMKDGQVTDASRIQRAARTIRELTDRKAKVVLLSHFGRPKGERVPEMSLKPTVPPLQEALDGLPVGFADDCVGAPAEQAVAGLEPGQVVLLENLRYHKEEEKDDPAFADQLAKLGDLYLNDAFSAAHRAHASVHALAKRLPSGAGRLMQEELEHLEAALENPRRPMMAVVGGAKVSTKIDLLSNLVTKVDALVIGGGMANTFLHALGHDVGKSLCEKEMADTANAILQKARDEGGDIVLPTDAVVARELKAGVETEICSVKSVPGDQMILDAGPQTVEHLCRRLEDCATIVWNGPLGTFETPPFDQATNQVAAKAAELTRANKLLSVAGGGDTVSALTNAGVLDDFSYVSAAGGAFLEWLEGKDLPGVRVLAESA</sequence>
<dbReference type="FunFam" id="3.40.50.1260:FF:000006">
    <property type="entry name" value="Phosphoglycerate kinase"/>
    <property type="match status" value="1"/>
</dbReference>
<feature type="binding site" evidence="13">
    <location>
        <position position="120"/>
    </location>
    <ligand>
        <name>substrate</name>
    </ligand>
</feature>
<comment type="subunit">
    <text evidence="4 13">Monomer.</text>
</comment>
<proteinExistence type="inferred from homology"/>
<dbReference type="PIRSF" id="PIRSF000724">
    <property type="entry name" value="Pgk"/>
    <property type="match status" value="1"/>
</dbReference>
<reference evidence="17" key="1">
    <citation type="submission" date="2017-08" db="EMBL/GenBank/DDBJ databases">
        <authorList>
            <person name="Imhoff J.F."/>
            <person name="Rahn T."/>
            <person name="Kuenzel S."/>
            <person name="Neulinger S.C."/>
        </authorList>
    </citation>
    <scope>NUCLEOTIDE SEQUENCE</scope>
    <source>
        <strain evidence="17">DSM 9154</strain>
    </source>
</reference>
<keyword evidence="12 13" id="KW-0324">Glycolysis</keyword>
<name>A0A934UZH3_9PROT</name>
<evidence type="ECO:0000256" key="12">
    <source>
        <dbReference type="ARBA" id="ARBA00023152"/>
    </source>
</evidence>
<feature type="binding site" evidence="13">
    <location>
        <position position="37"/>
    </location>
    <ligand>
        <name>substrate</name>
    </ligand>
</feature>
<keyword evidence="18" id="KW-1185">Reference proteome</keyword>
<evidence type="ECO:0000256" key="4">
    <source>
        <dbReference type="ARBA" id="ARBA00011245"/>
    </source>
</evidence>
<evidence type="ECO:0000256" key="14">
    <source>
        <dbReference type="PIRSR" id="PIRSR000724-1"/>
    </source>
</evidence>
<evidence type="ECO:0000256" key="10">
    <source>
        <dbReference type="ARBA" id="ARBA00022777"/>
    </source>
</evidence>
<protein>
    <recommendedName>
        <fullName evidence="6 13">Phosphoglycerate kinase</fullName>
        <ecNumber evidence="5 13">2.7.2.3</ecNumber>
    </recommendedName>
</protein>
<keyword evidence="7 13" id="KW-0963">Cytoplasm</keyword>
<feature type="binding site" evidence="13 15">
    <location>
        <position position="203"/>
    </location>
    <ligand>
        <name>ATP</name>
        <dbReference type="ChEBI" id="CHEBI:30616"/>
    </ligand>
</feature>
<evidence type="ECO:0000256" key="11">
    <source>
        <dbReference type="ARBA" id="ARBA00022840"/>
    </source>
</evidence>
<dbReference type="GO" id="GO:0005829">
    <property type="term" value="C:cytosol"/>
    <property type="evidence" value="ECO:0007669"/>
    <property type="project" value="TreeGrafter"/>
</dbReference>
<evidence type="ECO:0000256" key="1">
    <source>
        <dbReference type="ARBA" id="ARBA00000642"/>
    </source>
</evidence>
<evidence type="ECO:0000313" key="18">
    <source>
        <dbReference type="Proteomes" id="UP000778970"/>
    </source>
</evidence>
<dbReference type="EMBL" id="NRRE01000020">
    <property type="protein sequence ID" value="MBK1696733.1"/>
    <property type="molecule type" value="Genomic_DNA"/>
</dbReference>
<dbReference type="PRINTS" id="PR00477">
    <property type="entry name" value="PHGLYCKINASE"/>
</dbReference>
<dbReference type="InterPro" id="IPR015911">
    <property type="entry name" value="Phosphoglycerate_kinase_CS"/>
</dbReference>
<evidence type="ECO:0000256" key="3">
    <source>
        <dbReference type="ARBA" id="ARBA00008982"/>
    </source>
</evidence>
<dbReference type="HAMAP" id="MF_00145">
    <property type="entry name" value="Phosphoglyc_kinase"/>
    <property type="match status" value="1"/>
</dbReference>
<dbReference type="InterPro" id="IPR001576">
    <property type="entry name" value="Phosphoglycerate_kinase"/>
</dbReference>
<dbReference type="AlphaFoldDB" id="A0A934UZH3"/>
<evidence type="ECO:0000313" key="17">
    <source>
        <dbReference type="EMBL" id="MBK1696733.1"/>
    </source>
</evidence>
<comment type="similarity">
    <text evidence="3 13 16">Belongs to the phosphoglycerate kinase family.</text>
</comment>
<comment type="caution">
    <text evidence="17">The sequence shown here is derived from an EMBL/GenBank/DDBJ whole genome shotgun (WGS) entry which is preliminary data.</text>
</comment>
<feature type="binding site" evidence="13">
    <location>
        <position position="153"/>
    </location>
    <ligand>
        <name>substrate</name>
    </ligand>
</feature>
<feature type="binding site" evidence="14">
    <location>
        <position position="120"/>
    </location>
    <ligand>
        <name>(2R)-3-phosphoglycerate</name>
        <dbReference type="ChEBI" id="CHEBI:58272"/>
    </ligand>
</feature>
<dbReference type="GO" id="GO:0005524">
    <property type="term" value="F:ATP binding"/>
    <property type="evidence" value="ECO:0007669"/>
    <property type="project" value="UniProtKB-KW"/>
</dbReference>
<evidence type="ECO:0000256" key="16">
    <source>
        <dbReference type="RuleBase" id="RU000532"/>
    </source>
</evidence>
<feature type="binding site" evidence="14">
    <location>
        <position position="153"/>
    </location>
    <ligand>
        <name>(2R)-3-phosphoglycerate</name>
        <dbReference type="ChEBI" id="CHEBI:58272"/>
    </ligand>
</feature>
<dbReference type="SUPFAM" id="SSF53748">
    <property type="entry name" value="Phosphoglycerate kinase"/>
    <property type="match status" value="1"/>
</dbReference>
<dbReference type="GO" id="GO:0006094">
    <property type="term" value="P:gluconeogenesis"/>
    <property type="evidence" value="ECO:0007669"/>
    <property type="project" value="TreeGrafter"/>
</dbReference>
<gene>
    <name evidence="13 17" type="primary">pgk</name>
    <name evidence="17" type="ORF">CKO21_05690</name>
</gene>
<dbReference type="Proteomes" id="UP000778970">
    <property type="component" value="Unassembled WGS sequence"/>
</dbReference>
<organism evidence="17 18">
    <name type="scientific">Rhodovibrio salinarum</name>
    <dbReference type="NCBI Taxonomy" id="1087"/>
    <lineage>
        <taxon>Bacteria</taxon>
        <taxon>Pseudomonadati</taxon>
        <taxon>Pseudomonadota</taxon>
        <taxon>Alphaproteobacteria</taxon>
        <taxon>Rhodospirillales</taxon>
        <taxon>Rhodovibrionaceae</taxon>
        <taxon>Rhodovibrio</taxon>
    </lineage>
</organism>
<comment type="caution">
    <text evidence="13">Lacks conserved residue(s) required for the propagation of feature annotation.</text>
</comment>
<reference evidence="17" key="2">
    <citation type="journal article" date="2020" name="Microorganisms">
        <title>Osmotic Adaptation and Compatible Solute Biosynthesis of Phototrophic Bacteria as Revealed from Genome Analyses.</title>
        <authorList>
            <person name="Imhoff J.F."/>
            <person name="Rahn T."/>
            <person name="Kunzel S."/>
            <person name="Keller A."/>
            <person name="Neulinger S.C."/>
        </authorList>
    </citation>
    <scope>NUCLEOTIDE SEQUENCE</scope>
    <source>
        <strain evidence="17">DSM 9154</strain>
    </source>
</reference>
<evidence type="ECO:0000256" key="5">
    <source>
        <dbReference type="ARBA" id="ARBA00013061"/>
    </source>
</evidence>
<dbReference type="InterPro" id="IPR015824">
    <property type="entry name" value="Phosphoglycerate_kinase_N"/>
</dbReference>
<evidence type="ECO:0000256" key="15">
    <source>
        <dbReference type="PIRSR" id="PIRSR000724-2"/>
    </source>
</evidence>
<keyword evidence="9 13" id="KW-0547">Nucleotide-binding</keyword>
<evidence type="ECO:0000256" key="2">
    <source>
        <dbReference type="ARBA" id="ARBA00004838"/>
    </source>
</evidence>
<feature type="binding site" evidence="13 14">
    <location>
        <begin position="60"/>
        <end position="63"/>
    </location>
    <ligand>
        <name>substrate</name>
    </ligand>
</feature>
<dbReference type="PROSITE" id="PS00111">
    <property type="entry name" value="PGLYCERATE_KINASE"/>
    <property type="match status" value="1"/>
</dbReference>
<dbReference type="PANTHER" id="PTHR11406">
    <property type="entry name" value="PHOSPHOGLYCERATE KINASE"/>
    <property type="match status" value="1"/>
</dbReference>
<comment type="catalytic activity">
    <reaction evidence="1 13 16">
        <text>(2R)-3-phosphoglycerate + ATP = (2R)-3-phospho-glyceroyl phosphate + ADP</text>
        <dbReference type="Rhea" id="RHEA:14801"/>
        <dbReference type="ChEBI" id="CHEBI:30616"/>
        <dbReference type="ChEBI" id="CHEBI:57604"/>
        <dbReference type="ChEBI" id="CHEBI:58272"/>
        <dbReference type="ChEBI" id="CHEBI:456216"/>
        <dbReference type="EC" id="2.7.2.3"/>
    </reaction>
</comment>
<feature type="binding site" evidence="13 15">
    <location>
        <position position="325"/>
    </location>
    <ligand>
        <name>ATP</name>
        <dbReference type="ChEBI" id="CHEBI:30616"/>
    </ligand>
</feature>